<reference evidence="1" key="1">
    <citation type="submission" date="2022-03" db="EMBL/GenBank/DDBJ databases">
        <authorList>
            <person name="Alioto T."/>
            <person name="Alioto T."/>
            <person name="Gomez Garrido J."/>
        </authorList>
    </citation>
    <scope>NUCLEOTIDE SEQUENCE</scope>
</reference>
<evidence type="ECO:0000313" key="2">
    <source>
        <dbReference type="Proteomes" id="UP001295444"/>
    </source>
</evidence>
<accession>A0AAD1S0Q9</accession>
<gene>
    <name evidence="1" type="ORF">PECUL_23A049752</name>
</gene>
<dbReference type="EMBL" id="OW240915">
    <property type="protein sequence ID" value="CAH2284058.1"/>
    <property type="molecule type" value="Genomic_DNA"/>
</dbReference>
<keyword evidence="2" id="KW-1185">Reference proteome</keyword>
<sequence>MLLPVLQYKQCVSVSLFPIGSTIQSQKESGVRECGRVLAIVSGALYLSVLTERECLYNQCKEPHKALSLPYRCIHHKILQPLNRSRHQCSTIIHPMCLLHHSLISPIQAMYPLDRTTCLIHLLLRPQHKIP</sequence>
<dbReference type="AlphaFoldDB" id="A0AAD1S0Q9"/>
<organism evidence="1 2">
    <name type="scientific">Pelobates cultripes</name>
    <name type="common">Western spadefoot toad</name>
    <dbReference type="NCBI Taxonomy" id="61616"/>
    <lineage>
        <taxon>Eukaryota</taxon>
        <taxon>Metazoa</taxon>
        <taxon>Chordata</taxon>
        <taxon>Craniata</taxon>
        <taxon>Vertebrata</taxon>
        <taxon>Euteleostomi</taxon>
        <taxon>Amphibia</taxon>
        <taxon>Batrachia</taxon>
        <taxon>Anura</taxon>
        <taxon>Pelobatoidea</taxon>
        <taxon>Pelobatidae</taxon>
        <taxon>Pelobates</taxon>
    </lineage>
</organism>
<evidence type="ECO:0000313" key="1">
    <source>
        <dbReference type="EMBL" id="CAH2284058.1"/>
    </source>
</evidence>
<dbReference type="Proteomes" id="UP001295444">
    <property type="component" value="Chromosome 04"/>
</dbReference>
<proteinExistence type="predicted"/>
<protein>
    <submittedName>
        <fullName evidence="1">Uncharacterized protein</fullName>
    </submittedName>
</protein>
<name>A0AAD1S0Q9_PELCU</name>